<dbReference type="RefSeq" id="WP_143065069.1">
    <property type="nucleotide sequence ID" value="NZ_FOCL01000001.1"/>
</dbReference>
<dbReference type="EMBL" id="FOCL01000001">
    <property type="protein sequence ID" value="SEM73917.1"/>
    <property type="molecule type" value="Genomic_DNA"/>
</dbReference>
<name>A0A1H8AWP3_9SPHI</name>
<accession>A0A1H8AWP3</accession>
<protein>
    <submittedName>
        <fullName evidence="1">Uncharacterized protein</fullName>
    </submittedName>
</protein>
<dbReference type="STRING" id="551995.SAMN05192574_101655"/>
<dbReference type="OrthoDB" id="9896792at2"/>
<evidence type="ECO:0000313" key="2">
    <source>
        <dbReference type="Proteomes" id="UP000198942"/>
    </source>
</evidence>
<evidence type="ECO:0000313" key="1">
    <source>
        <dbReference type="EMBL" id="SEM73917.1"/>
    </source>
</evidence>
<reference evidence="2" key="1">
    <citation type="submission" date="2016-10" db="EMBL/GenBank/DDBJ databases">
        <authorList>
            <person name="Varghese N."/>
            <person name="Submissions S."/>
        </authorList>
    </citation>
    <scope>NUCLEOTIDE SEQUENCE [LARGE SCALE GENOMIC DNA]</scope>
    <source>
        <strain evidence="2">Gh-48</strain>
    </source>
</reference>
<dbReference type="AlphaFoldDB" id="A0A1H8AWP3"/>
<organism evidence="1 2">
    <name type="scientific">Mucilaginibacter gossypiicola</name>
    <dbReference type="NCBI Taxonomy" id="551995"/>
    <lineage>
        <taxon>Bacteria</taxon>
        <taxon>Pseudomonadati</taxon>
        <taxon>Bacteroidota</taxon>
        <taxon>Sphingobacteriia</taxon>
        <taxon>Sphingobacteriales</taxon>
        <taxon>Sphingobacteriaceae</taxon>
        <taxon>Mucilaginibacter</taxon>
    </lineage>
</organism>
<gene>
    <name evidence="1" type="ORF">SAMN05192574_101655</name>
</gene>
<sequence length="94" mass="10922">MIDVKFKFNDQNRDFGLTTFVNYEKERLVFFVQLDNSGILVIEKLSGTSWKQISGGTFDDGFRDVIIEAINKIHLSKIWDDARPLEELPAHYLN</sequence>
<proteinExistence type="predicted"/>
<keyword evidence="2" id="KW-1185">Reference proteome</keyword>
<dbReference type="Proteomes" id="UP000198942">
    <property type="component" value="Unassembled WGS sequence"/>
</dbReference>